<dbReference type="RefSeq" id="XP_060329631.1">
    <property type="nucleotide sequence ID" value="XM_060469703.1"/>
</dbReference>
<proteinExistence type="predicted"/>
<sequence length="176" mass="19839">MASPKARPHFAPTLEVHIFLERFSPIAGQVYDFLSAIREPFGCPLSSCKQNIIEVWRINHRYRVTDFSTKSVTGFQKARLSGIPFLVHKHTLSYGNVMPVLKHNKYIVEFSDAAIGICSKKVSFGSTGFLLLKLIQGNAIEFDASRSIKHPEPNLLLILTVLMGVEDVLHVFWVDK</sequence>
<dbReference type="GeneID" id="85353251"/>
<organism evidence="1 2">
    <name type="scientific">Armillaria tabescens</name>
    <name type="common">Ringless honey mushroom</name>
    <name type="synonym">Agaricus tabescens</name>
    <dbReference type="NCBI Taxonomy" id="1929756"/>
    <lineage>
        <taxon>Eukaryota</taxon>
        <taxon>Fungi</taxon>
        <taxon>Dikarya</taxon>
        <taxon>Basidiomycota</taxon>
        <taxon>Agaricomycotina</taxon>
        <taxon>Agaricomycetes</taxon>
        <taxon>Agaricomycetidae</taxon>
        <taxon>Agaricales</taxon>
        <taxon>Marasmiineae</taxon>
        <taxon>Physalacriaceae</taxon>
        <taxon>Desarmillaria</taxon>
    </lineage>
</organism>
<dbReference type="Proteomes" id="UP001175211">
    <property type="component" value="Unassembled WGS sequence"/>
</dbReference>
<protein>
    <submittedName>
        <fullName evidence="1">Uncharacterized protein</fullName>
    </submittedName>
</protein>
<name>A0AA39KCG7_ARMTA</name>
<dbReference type="EMBL" id="JAUEPS010000022">
    <property type="protein sequence ID" value="KAK0457316.1"/>
    <property type="molecule type" value="Genomic_DNA"/>
</dbReference>
<gene>
    <name evidence="1" type="ORF">EV420DRAFT_1480791</name>
</gene>
<accession>A0AA39KCG7</accession>
<reference evidence="1" key="1">
    <citation type="submission" date="2023-06" db="EMBL/GenBank/DDBJ databases">
        <authorList>
            <consortium name="Lawrence Berkeley National Laboratory"/>
            <person name="Ahrendt S."/>
            <person name="Sahu N."/>
            <person name="Indic B."/>
            <person name="Wong-Bajracharya J."/>
            <person name="Merenyi Z."/>
            <person name="Ke H.-M."/>
            <person name="Monk M."/>
            <person name="Kocsube S."/>
            <person name="Drula E."/>
            <person name="Lipzen A."/>
            <person name="Balint B."/>
            <person name="Henrissat B."/>
            <person name="Andreopoulos B."/>
            <person name="Martin F.M."/>
            <person name="Harder C.B."/>
            <person name="Rigling D."/>
            <person name="Ford K.L."/>
            <person name="Foster G.D."/>
            <person name="Pangilinan J."/>
            <person name="Papanicolaou A."/>
            <person name="Barry K."/>
            <person name="LaButti K."/>
            <person name="Viragh M."/>
            <person name="Koriabine M."/>
            <person name="Yan M."/>
            <person name="Riley R."/>
            <person name="Champramary S."/>
            <person name="Plett K.L."/>
            <person name="Tsai I.J."/>
            <person name="Slot J."/>
            <person name="Sipos G."/>
            <person name="Plett J."/>
            <person name="Nagy L.G."/>
            <person name="Grigoriev I.V."/>
        </authorList>
    </citation>
    <scope>NUCLEOTIDE SEQUENCE</scope>
    <source>
        <strain evidence="1">CCBAS 213</strain>
    </source>
</reference>
<dbReference type="AlphaFoldDB" id="A0AA39KCG7"/>
<comment type="caution">
    <text evidence="1">The sequence shown here is derived from an EMBL/GenBank/DDBJ whole genome shotgun (WGS) entry which is preliminary data.</text>
</comment>
<keyword evidence="2" id="KW-1185">Reference proteome</keyword>
<evidence type="ECO:0000313" key="2">
    <source>
        <dbReference type="Proteomes" id="UP001175211"/>
    </source>
</evidence>
<evidence type="ECO:0000313" key="1">
    <source>
        <dbReference type="EMBL" id="KAK0457316.1"/>
    </source>
</evidence>